<protein>
    <submittedName>
        <fullName evidence="1">Uncharacterized protein</fullName>
    </submittedName>
</protein>
<dbReference type="EMBL" id="CM047749">
    <property type="protein sequence ID" value="KAJ0009752.1"/>
    <property type="molecule type" value="Genomic_DNA"/>
</dbReference>
<evidence type="ECO:0000313" key="1">
    <source>
        <dbReference type="EMBL" id="KAJ0009752.1"/>
    </source>
</evidence>
<proteinExistence type="predicted"/>
<evidence type="ECO:0000313" key="2">
    <source>
        <dbReference type="Proteomes" id="UP001163603"/>
    </source>
</evidence>
<comment type="caution">
    <text evidence="1">The sequence shown here is derived from an EMBL/GenBank/DDBJ whole genome shotgun (WGS) entry which is preliminary data.</text>
</comment>
<name>A0ACC0X277_9ROSI</name>
<organism evidence="1 2">
    <name type="scientific">Pistacia integerrima</name>
    <dbReference type="NCBI Taxonomy" id="434235"/>
    <lineage>
        <taxon>Eukaryota</taxon>
        <taxon>Viridiplantae</taxon>
        <taxon>Streptophyta</taxon>
        <taxon>Embryophyta</taxon>
        <taxon>Tracheophyta</taxon>
        <taxon>Spermatophyta</taxon>
        <taxon>Magnoliopsida</taxon>
        <taxon>eudicotyledons</taxon>
        <taxon>Gunneridae</taxon>
        <taxon>Pentapetalae</taxon>
        <taxon>rosids</taxon>
        <taxon>malvids</taxon>
        <taxon>Sapindales</taxon>
        <taxon>Anacardiaceae</taxon>
        <taxon>Pistacia</taxon>
    </lineage>
</organism>
<gene>
    <name evidence="1" type="ORF">Pint_34819</name>
</gene>
<keyword evidence="2" id="KW-1185">Reference proteome</keyword>
<dbReference type="Proteomes" id="UP001163603">
    <property type="component" value="Chromosome 14"/>
</dbReference>
<accession>A0ACC0X277</accession>
<reference evidence="2" key="1">
    <citation type="journal article" date="2023" name="G3 (Bethesda)">
        <title>Genome assembly and association tests identify interacting loci associated with vigor, precocity, and sex in interspecific pistachio rootstocks.</title>
        <authorList>
            <person name="Palmer W."/>
            <person name="Jacygrad E."/>
            <person name="Sagayaradj S."/>
            <person name="Cavanaugh K."/>
            <person name="Han R."/>
            <person name="Bertier L."/>
            <person name="Beede B."/>
            <person name="Kafkas S."/>
            <person name="Golino D."/>
            <person name="Preece J."/>
            <person name="Michelmore R."/>
        </authorList>
    </citation>
    <scope>NUCLEOTIDE SEQUENCE [LARGE SCALE GENOMIC DNA]</scope>
</reference>
<sequence>MTALNEALTAEVRRLKIATQELPRDSDPSKGMVSQQVPMNSQMFQLHPQQSSQQNMHQLQQQHQQPHSQVNYHQLQSQQPQAQQQNGSTTAKPETNQ</sequence>